<accession>A0A433XAN8</accession>
<protein>
    <submittedName>
        <fullName evidence="2">N-acetyltransferase</fullName>
    </submittedName>
</protein>
<dbReference type="InterPro" id="IPR000182">
    <property type="entry name" value="GNAT_dom"/>
</dbReference>
<gene>
    <name evidence="2" type="ORF">EMQ25_09700</name>
</gene>
<dbReference type="OrthoDB" id="6293260at2"/>
<dbReference type="PANTHER" id="PTHR43792:SF13">
    <property type="entry name" value="ACETYLTRANSFERASE"/>
    <property type="match status" value="1"/>
</dbReference>
<dbReference type="Pfam" id="PF13302">
    <property type="entry name" value="Acetyltransf_3"/>
    <property type="match status" value="1"/>
</dbReference>
<dbReference type="PROSITE" id="PS51186">
    <property type="entry name" value="GNAT"/>
    <property type="match status" value="1"/>
</dbReference>
<feature type="domain" description="N-acetyltransferase" evidence="1">
    <location>
        <begin position="12"/>
        <end position="172"/>
    </location>
</feature>
<evidence type="ECO:0000313" key="3">
    <source>
        <dbReference type="Proteomes" id="UP000281547"/>
    </source>
</evidence>
<evidence type="ECO:0000259" key="1">
    <source>
        <dbReference type="PROSITE" id="PS51186"/>
    </source>
</evidence>
<dbReference type="SUPFAM" id="SSF55729">
    <property type="entry name" value="Acyl-CoA N-acyltransferases (Nat)"/>
    <property type="match status" value="1"/>
</dbReference>
<dbReference type="Proteomes" id="UP000281547">
    <property type="component" value="Unassembled WGS sequence"/>
</dbReference>
<reference evidence="2 3" key="1">
    <citation type="journal article" date="2016" name="Int. J. Syst. Evol. Microbiol.">
        <title>Arsenicitalea aurantiaca gen. nov., sp. nov., a new member of the family Hyphomicrobiaceae, isolated from high-arsenic sediment.</title>
        <authorList>
            <person name="Mu Y."/>
            <person name="Zhou L."/>
            <person name="Zeng X.C."/>
            <person name="Liu L."/>
            <person name="Pan Y."/>
            <person name="Chen X."/>
            <person name="Wang J."/>
            <person name="Li S."/>
            <person name="Li W.J."/>
            <person name="Wang Y."/>
        </authorList>
    </citation>
    <scope>NUCLEOTIDE SEQUENCE [LARGE SCALE GENOMIC DNA]</scope>
    <source>
        <strain evidence="2 3">42-50</strain>
    </source>
</reference>
<dbReference type="InterPro" id="IPR016181">
    <property type="entry name" value="Acyl_CoA_acyltransferase"/>
</dbReference>
<sequence length="172" mass="19319">MTDLKVLETERLILTGWRADQLDDLVALHGDASTARYLSASGAPWTREQAESRLAVWMDEFANHRMGKLRVIRKSDGALVGRAGYSLYPPTGEPEIGYALYPEYRGAGYAREAAEGLRDWLFRETDWTHFIGFADVRNAASLKILRSIGMEPTKVAVDNGMECQFHVLRKAV</sequence>
<dbReference type="EMBL" id="RZNJ01000003">
    <property type="protein sequence ID" value="RUT31135.1"/>
    <property type="molecule type" value="Genomic_DNA"/>
</dbReference>
<dbReference type="InterPro" id="IPR051531">
    <property type="entry name" value="N-acetyltransferase"/>
</dbReference>
<evidence type="ECO:0000313" key="2">
    <source>
        <dbReference type="EMBL" id="RUT31135.1"/>
    </source>
</evidence>
<dbReference type="GO" id="GO:0016747">
    <property type="term" value="F:acyltransferase activity, transferring groups other than amino-acyl groups"/>
    <property type="evidence" value="ECO:0007669"/>
    <property type="project" value="InterPro"/>
</dbReference>
<dbReference type="RefSeq" id="WP_127188381.1">
    <property type="nucleotide sequence ID" value="NZ_RZNJ01000003.1"/>
</dbReference>
<dbReference type="AlphaFoldDB" id="A0A433XAN8"/>
<comment type="caution">
    <text evidence="2">The sequence shown here is derived from an EMBL/GenBank/DDBJ whole genome shotgun (WGS) entry which is preliminary data.</text>
</comment>
<keyword evidence="3" id="KW-1185">Reference proteome</keyword>
<name>A0A433XAN8_9HYPH</name>
<organism evidence="2 3">
    <name type="scientific">Arsenicitalea aurantiaca</name>
    <dbReference type="NCBI Taxonomy" id="1783274"/>
    <lineage>
        <taxon>Bacteria</taxon>
        <taxon>Pseudomonadati</taxon>
        <taxon>Pseudomonadota</taxon>
        <taxon>Alphaproteobacteria</taxon>
        <taxon>Hyphomicrobiales</taxon>
        <taxon>Devosiaceae</taxon>
        <taxon>Arsenicitalea</taxon>
    </lineage>
</organism>
<dbReference type="Gene3D" id="3.40.630.30">
    <property type="match status" value="1"/>
</dbReference>
<dbReference type="PANTHER" id="PTHR43792">
    <property type="entry name" value="GNAT FAMILY, PUTATIVE (AFU_ORTHOLOGUE AFUA_3G00765)-RELATED-RELATED"/>
    <property type="match status" value="1"/>
</dbReference>
<proteinExistence type="predicted"/>
<keyword evidence="2" id="KW-0808">Transferase</keyword>